<sequence length="409" mass="44462">MQGLVPCWHSYARVLFQISSHIKHRVQELGHGCAALVTKAGALQCSPSDAYTKKELIESARKVSEKASGLERGVMAWVYSLSTPQGACVCVEGYVLSDSLLFKEGILKTATALVEDTKVMVTNVTSLLKTVKAVEDEAMKGTQALEATIENIRQELAVFSSPMPPAKVSTPKDLIRMMKGITMAMAKAVAAGNSCRQENVITTANLSHCAIVDMLCTCKILQKPTHELKQQLAGYSKHVASSVTKLIQAAEAMEGTEWVDPEDPIIITENELLGAAAAIEAAAKKLEQLKPRAKPKAAGNAVKRALDNLVKAAQKAAAFQDYNEMVVVKEKLEKPGSGLSIAMVEALAIPSGGSCDPGVFAVLSLRIIATQEEMLHKERELEEMQKKLAMIWQQQYRFLPSELRDEEQN</sequence>
<dbReference type="PANTHER" id="PTHR19981:SF7">
    <property type="entry name" value="TALIN-1"/>
    <property type="match status" value="1"/>
</dbReference>
<evidence type="ECO:0000259" key="3">
    <source>
        <dbReference type="Pfam" id="PF08913"/>
    </source>
</evidence>
<accession>A0A2I0TTL8</accession>
<dbReference type="EMBL" id="KZ507291">
    <property type="protein sequence ID" value="PKU37148.1"/>
    <property type="molecule type" value="Genomic_DNA"/>
</dbReference>
<reference evidence="5" key="1">
    <citation type="submission" date="2017-11" db="EMBL/GenBank/DDBJ databases">
        <authorList>
            <person name="Lima N.C."/>
            <person name="Parody-Merino A.M."/>
            <person name="Battley P.F."/>
            <person name="Fidler A.E."/>
            <person name="Prosdocimi F."/>
        </authorList>
    </citation>
    <scope>NUCLEOTIDE SEQUENCE [LARGE SCALE GENOMIC DNA]</scope>
</reference>
<gene>
    <name evidence="4" type="ORF">llap_12553</name>
</gene>
<dbReference type="InterPro" id="IPR015009">
    <property type="entry name" value="Vinculin-bd_dom"/>
</dbReference>
<dbReference type="Proteomes" id="UP000233556">
    <property type="component" value="Unassembled WGS sequence"/>
</dbReference>
<dbReference type="Gene3D" id="1.20.1410.10">
    <property type="entry name" value="I/LWEQ domain"/>
    <property type="match status" value="1"/>
</dbReference>
<keyword evidence="5" id="KW-1185">Reference proteome</keyword>
<evidence type="ECO:0000256" key="1">
    <source>
        <dbReference type="ARBA" id="ARBA00004496"/>
    </source>
</evidence>
<proteinExistence type="predicted"/>
<dbReference type="GO" id="GO:0005925">
    <property type="term" value="C:focal adhesion"/>
    <property type="evidence" value="ECO:0007669"/>
    <property type="project" value="TreeGrafter"/>
</dbReference>
<dbReference type="AlphaFoldDB" id="A0A2I0TTL8"/>
<protein>
    <recommendedName>
        <fullName evidence="3">Vinculin-binding site-containing domain-containing protein</fullName>
    </recommendedName>
</protein>
<keyword evidence="2" id="KW-0963">Cytoplasm</keyword>
<evidence type="ECO:0000313" key="4">
    <source>
        <dbReference type="EMBL" id="PKU37148.1"/>
    </source>
</evidence>
<dbReference type="GO" id="GO:0051015">
    <property type="term" value="F:actin filament binding"/>
    <property type="evidence" value="ECO:0007669"/>
    <property type="project" value="InterPro"/>
</dbReference>
<dbReference type="InterPro" id="IPR036723">
    <property type="entry name" value="Alpha-catenin/vinculin-like_sf"/>
</dbReference>
<dbReference type="GO" id="GO:0005178">
    <property type="term" value="F:integrin binding"/>
    <property type="evidence" value="ECO:0007669"/>
    <property type="project" value="TreeGrafter"/>
</dbReference>
<feature type="domain" description="Vinculin-binding site-containing" evidence="3">
    <location>
        <begin position="17"/>
        <end position="68"/>
    </location>
</feature>
<dbReference type="PANTHER" id="PTHR19981">
    <property type="entry name" value="TALIN"/>
    <property type="match status" value="1"/>
</dbReference>
<evidence type="ECO:0000256" key="2">
    <source>
        <dbReference type="ARBA" id="ARBA00022490"/>
    </source>
</evidence>
<dbReference type="GO" id="GO:0030036">
    <property type="term" value="P:actin cytoskeleton organization"/>
    <property type="evidence" value="ECO:0007669"/>
    <property type="project" value="TreeGrafter"/>
</dbReference>
<dbReference type="GO" id="GO:0098609">
    <property type="term" value="P:cell-cell adhesion"/>
    <property type="evidence" value="ECO:0007669"/>
    <property type="project" value="TreeGrafter"/>
</dbReference>
<organism evidence="4 5">
    <name type="scientific">Limosa lapponica baueri</name>
    <dbReference type="NCBI Taxonomy" id="1758121"/>
    <lineage>
        <taxon>Eukaryota</taxon>
        <taxon>Metazoa</taxon>
        <taxon>Chordata</taxon>
        <taxon>Craniata</taxon>
        <taxon>Vertebrata</taxon>
        <taxon>Euteleostomi</taxon>
        <taxon>Archelosauria</taxon>
        <taxon>Archosauria</taxon>
        <taxon>Dinosauria</taxon>
        <taxon>Saurischia</taxon>
        <taxon>Theropoda</taxon>
        <taxon>Coelurosauria</taxon>
        <taxon>Aves</taxon>
        <taxon>Neognathae</taxon>
        <taxon>Neoaves</taxon>
        <taxon>Charadriiformes</taxon>
        <taxon>Scolopacidae</taxon>
        <taxon>Limosa</taxon>
    </lineage>
</organism>
<reference evidence="5" key="2">
    <citation type="submission" date="2017-12" db="EMBL/GenBank/DDBJ databases">
        <title>Genome sequence of the Bar-tailed Godwit (Limosa lapponica baueri).</title>
        <authorList>
            <person name="Lima N.C.B."/>
            <person name="Parody-Merino A.M."/>
            <person name="Battley P.F."/>
            <person name="Fidler A.E."/>
            <person name="Prosdocimi F."/>
        </authorList>
    </citation>
    <scope>NUCLEOTIDE SEQUENCE [LARGE SCALE GENOMIC DNA]</scope>
</reference>
<dbReference type="Gene3D" id="1.20.1420.10">
    <property type="entry name" value="Talin, central domain"/>
    <property type="match status" value="3"/>
</dbReference>
<name>A0A2I0TTL8_LIMLA</name>
<dbReference type="SUPFAM" id="SSF47220">
    <property type="entry name" value="alpha-catenin/vinculin-like"/>
    <property type="match status" value="1"/>
</dbReference>
<evidence type="ECO:0000313" key="5">
    <source>
        <dbReference type="Proteomes" id="UP000233556"/>
    </source>
</evidence>
<dbReference type="GO" id="GO:0005886">
    <property type="term" value="C:plasma membrane"/>
    <property type="evidence" value="ECO:0007669"/>
    <property type="project" value="TreeGrafter"/>
</dbReference>
<dbReference type="GO" id="GO:0005737">
    <property type="term" value="C:cytoplasm"/>
    <property type="evidence" value="ECO:0007669"/>
    <property type="project" value="UniProtKB-SubCell"/>
</dbReference>
<dbReference type="Pfam" id="PF08913">
    <property type="entry name" value="VBS"/>
    <property type="match status" value="1"/>
</dbReference>
<comment type="subcellular location">
    <subcellularLocation>
        <location evidence="1">Cytoplasm</location>
    </subcellularLocation>
</comment>
<dbReference type="OrthoDB" id="10262320at2759"/>